<reference evidence="1 2" key="1">
    <citation type="journal article" date="2023" name="Science">
        <title>Complex scaffold remodeling in plant triterpene biosynthesis.</title>
        <authorList>
            <person name="De La Pena R."/>
            <person name="Hodgson H."/>
            <person name="Liu J.C."/>
            <person name="Stephenson M.J."/>
            <person name="Martin A.C."/>
            <person name="Owen C."/>
            <person name="Harkess A."/>
            <person name="Leebens-Mack J."/>
            <person name="Jimenez L.E."/>
            <person name="Osbourn A."/>
            <person name="Sattely E.S."/>
        </authorList>
    </citation>
    <scope>NUCLEOTIDE SEQUENCE [LARGE SCALE GENOMIC DNA]</scope>
    <source>
        <strain evidence="2">cv. JPN11</strain>
        <tissue evidence="1">Leaf</tissue>
    </source>
</reference>
<dbReference type="EMBL" id="CM051400">
    <property type="protein sequence ID" value="KAJ4714073.1"/>
    <property type="molecule type" value="Genomic_DNA"/>
</dbReference>
<accession>A0ACC1XSJ7</accession>
<dbReference type="Proteomes" id="UP001164539">
    <property type="component" value="Chromosome 7"/>
</dbReference>
<sequence>MSAGGDSVSGMSESIVEDSVKHEKELSDVNGGSNGDLLKENGMLDDHDQLVGLVMELKLQNEFLKSQFEELKTGRSEDDGSCKQRDGSEEESRENVDVKELHQRIESLSKDLNLEKETRCAAEKALEHLRAVYEEADAKAQEFSAKLAESQQKSDQEIKEREDKYNELDSKFNRLHKRAKQRIQEVQKEKDDLEAQLREVTETAERSSSQHSSLQQELERTRQQANDALKAMDAERQQLRSANNKLRDNIEELRRSLQPKEDALEAMQQTLLEKEQMLEDMRASLQAAEEKRQASLAELSAKHQKNSESLEAQLADSVSDRNRATETISSLQVLVAEKESKIAEMEAASTGKEARFRAAVESVRGELAHLKREHEKEKESWDAASQALRKKLEIAESNCIHAEIESAKLRSQLESELSVQNQMLSTRDAELMAAKEEIRRLETEFSSYKIRAHALLQKKDAELAAANDSEQLKALEEALKEAEKEMSLVSAEKEKALQDLQDAIASHDKKLAERDAALNNAKKQIKSMEMKLDSVNTKHQSEKEAWEKNLQNVDESWQLRFELLRAEKEASSAQDVQKELEELKLRYKRVKEEHNSLRDLADRMIEEKDNEISRLLDDNKNLRQSLELRSTENHNDKFNTGLSTASLKEDVPNSIPSMAEQQILLLARQQAQREEELAQSQRHILALQEEIEELERENRLHSQQEAMLKEELRNMERMKKREGVDMTYLKNVILKLLETGEVEALLPVVAMLLQFSREEMQKCQQAYRTSTDAPASPASDTSGSALSLFSRFSFSK</sequence>
<evidence type="ECO:0000313" key="2">
    <source>
        <dbReference type="Proteomes" id="UP001164539"/>
    </source>
</evidence>
<evidence type="ECO:0000313" key="1">
    <source>
        <dbReference type="EMBL" id="KAJ4714073.1"/>
    </source>
</evidence>
<keyword evidence="2" id="KW-1185">Reference proteome</keyword>
<comment type="caution">
    <text evidence="1">The sequence shown here is derived from an EMBL/GenBank/DDBJ whole genome shotgun (WGS) entry which is preliminary data.</text>
</comment>
<protein>
    <submittedName>
        <fullName evidence="1">Protein GRIP</fullName>
    </submittedName>
</protein>
<gene>
    <name evidence="1" type="ORF">OWV82_012608</name>
</gene>
<proteinExistence type="predicted"/>
<name>A0ACC1XSJ7_MELAZ</name>
<organism evidence="1 2">
    <name type="scientific">Melia azedarach</name>
    <name type="common">Chinaberry tree</name>
    <dbReference type="NCBI Taxonomy" id="155640"/>
    <lineage>
        <taxon>Eukaryota</taxon>
        <taxon>Viridiplantae</taxon>
        <taxon>Streptophyta</taxon>
        <taxon>Embryophyta</taxon>
        <taxon>Tracheophyta</taxon>
        <taxon>Spermatophyta</taxon>
        <taxon>Magnoliopsida</taxon>
        <taxon>eudicotyledons</taxon>
        <taxon>Gunneridae</taxon>
        <taxon>Pentapetalae</taxon>
        <taxon>rosids</taxon>
        <taxon>malvids</taxon>
        <taxon>Sapindales</taxon>
        <taxon>Meliaceae</taxon>
        <taxon>Melia</taxon>
    </lineage>
</organism>